<keyword evidence="1" id="KW-1133">Transmembrane helix</keyword>
<organism evidence="2 3">
    <name type="scientific">Vogesella amnigena</name>
    <dbReference type="NCBI Taxonomy" id="1507449"/>
    <lineage>
        <taxon>Bacteria</taxon>
        <taxon>Pseudomonadati</taxon>
        <taxon>Pseudomonadota</taxon>
        <taxon>Betaproteobacteria</taxon>
        <taxon>Neisseriales</taxon>
        <taxon>Chromobacteriaceae</taxon>
        <taxon>Vogesella</taxon>
    </lineage>
</organism>
<protein>
    <recommendedName>
        <fullName evidence="4">Type VI secretion protein</fullName>
    </recommendedName>
</protein>
<keyword evidence="1" id="KW-0812">Transmembrane</keyword>
<evidence type="ECO:0000313" key="3">
    <source>
        <dbReference type="Proteomes" id="UP001595636"/>
    </source>
</evidence>
<reference evidence="3" key="1">
    <citation type="journal article" date="2019" name="Int. J. Syst. Evol. Microbiol.">
        <title>The Global Catalogue of Microorganisms (GCM) 10K type strain sequencing project: providing services to taxonomists for standard genome sequencing and annotation.</title>
        <authorList>
            <consortium name="The Broad Institute Genomics Platform"/>
            <consortium name="The Broad Institute Genome Sequencing Center for Infectious Disease"/>
            <person name="Wu L."/>
            <person name="Ma J."/>
        </authorList>
    </citation>
    <scope>NUCLEOTIDE SEQUENCE [LARGE SCALE GENOMIC DNA]</scope>
    <source>
        <strain evidence="3">KCTC 42195</strain>
    </source>
</reference>
<accession>A0ABV7TT59</accession>
<comment type="caution">
    <text evidence="2">The sequence shown here is derived from an EMBL/GenBank/DDBJ whole genome shotgun (WGS) entry which is preliminary data.</text>
</comment>
<evidence type="ECO:0008006" key="4">
    <source>
        <dbReference type="Google" id="ProtNLM"/>
    </source>
</evidence>
<sequence length="451" mass="47684">MPITLEDIPAADETTVPPLRVWVWLLLLLLCLLAGALYGWLFWPAGKPVMTLAWWSRVLIWPLCGYAALLGVRLWWHDHCHIAVLDWNADRETLLAEETLRGQQPLYLYAIAQQCALGSDGLAARLLAGDSALAATAIDGVGHVICARFPADFLAQALPEALPDDVDEEAFASDEDVAAMEIALALEADANLPVVPSAEAAPPHSPASWLPRVFVQLLQTLLPQLQTLHSPPRVVLSWAPALAASDPLAHWQQACARCGVSLLPPDTAEQGLLLLDRCLEQAAPLTLLVSVHGHETPPAGSGDAAVALLFGPEQPSAAEDMPPLAWLNRPEQLGRAANTVTQSLAYALRWSTLPASDVEQVWLAVPPGADQVAVLTALAELPLPTAAHPRIDVAAALGNVGQTAGWLSLAVAAEHAANSGKPQLVIASDPLPVALVIEPLGSPAAAEPPSE</sequence>
<dbReference type="EMBL" id="JBHRYH010000017">
    <property type="protein sequence ID" value="MFC3625937.1"/>
    <property type="molecule type" value="Genomic_DNA"/>
</dbReference>
<keyword evidence="1" id="KW-0472">Membrane</keyword>
<evidence type="ECO:0000313" key="2">
    <source>
        <dbReference type="EMBL" id="MFC3625937.1"/>
    </source>
</evidence>
<keyword evidence="3" id="KW-1185">Reference proteome</keyword>
<proteinExistence type="predicted"/>
<name>A0ABV7TT59_9NEIS</name>
<dbReference type="Proteomes" id="UP001595636">
    <property type="component" value="Unassembled WGS sequence"/>
</dbReference>
<gene>
    <name evidence="2" type="ORF">ACFOKJ_07280</name>
</gene>
<evidence type="ECO:0000256" key="1">
    <source>
        <dbReference type="SAM" id="Phobius"/>
    </source>
</evidence>
<feature type="transmembrane region" description="Helical" evidence="1">
    <location>
        <begin position="21"/>
        <end position="42"/>
    </location>
</feature>
<dbReference type="RefSeq" id="WP_390277960.1">
    <property type="nucleotide sequence ID" value="NZ_JBHRYH010000017.1"/>
</dbReference>
<feature type="transmembrane region" description="Helical" evidence="1">
    <location>
        <begin position="54"/>
        <end position="76"/>
    </location>
</feature>